<protein>
    <recommendedName>
        <fullName evidence="4">AB hydrolase-1 domain-containing protein</fullName>
    </recommendedName>
</protein>
<reference evidence="5" key="1">
    <citation type="submission" date="2020-10" db="EMBL/GenBank/DDBJ databases">
        <title>High-Quality Genome Resource of Clonostachys rosea strain S41 by Oxford Nanopore Long-Read Sequencing.</title>
        <authorList>
            <person name="Wang H."/>
        </authorList>
    </citation>
    <scope>NUCLEOTIDE SEQUENCE</scope>
    <source>
        <strain evidence="5">S41</strain>
    </source>
</reference>
<comment type="caution">
    <text evidence="5">The sequence shown here is derived from an EMBL/GenBank/DDBJ whole genome shotgun (WGS) entry which is preliminary data.</text>
</comment>
<evidence type="ECO:0000259" key="4">
    <source>
        <dbReference type="Pfam" id="PF00561"/>
    </source>
</evidence>
<feature type="compositionally biased region" description="Polar residues" evidence="3">
    <location>
        <begin position="208"/>
        <end position="217"/>
    </location>
</feature>
<dbReference type="GO" id="GO:0052689">
    <property type="term" value="F:carboxylic ester hydrolase activity"/>
    <property type="evidence" value="ECO:0007669"/>
    <property type="project" value="TreeGrafter"/>
</dbReference>
<evidence type="ECO:0000313" key="5">
    <source>
        <dbReference type="EMBL" id="KAF9755458.1"/>
    </source>
</evidence>
<dbReference type="Proteomes" id="UP000616885">
    <property type="component" value="Unassembled WGS sequence"/>
</dbReference>
<dbReference type="InterPro" id="IPR000073">
    <property type="entry name" value="AB_hydrolase_1"/>
</dbReference>
<organism evidence="5 6">
    <name type="scientific">Bionectria ochroleuca</name>
    <name type="common">Gliocladium roseum</name>
    <dbReference type="NCBI Taxonomy" id="29856"/>
    <lineage>
        <taxon>Eukaryota</taxon>
        <taxon>Fungi</taxon>
        <taxon>Dikarya</taxon>
        <taxon>Ascomycota</taxon>
        <taxon>Pezizomycotina</taxon>
        <taxon>Sordariomycetes</taxon>
        <taxon>Hypocreomycetidae</taxon>
        <taxon>Hypocreales</taxon>
        <taxon>Bionectriaceae</taxon>
        <taxon>Clonostachys</taxon>
    </lineage>
</organism>
<comment type="similarity">
    <text evidence="1">Belongs to the AB hydrolase superfamily.</text>
</comment>
<evidence type="ECO:0000313" key="6">
    <source>
        <dbReference type="Proteomes" id="UP000616885"/>
    </source>
</evidence>
<dbReference type="AlphaFoldDB" id="A0A8H7NH02"/>
<sequence length="260" mass="28454">MSFHSLIRPRVAHPAIAAARRSYASVQVVSPLAYDLHEPAKPRTDKQNEPILFLHGLFGSKKNNRAISKALARDLGRYVYALDLRNHGESPHDKRHDYTAMAEDVAHFIRENGLKESSIIGHSMGAKTAMTLALGSPDLVANIASVDNAPSDKSLGKGFADYVRGMKQIDASNCKRQAEADEILKQYEESITIRQFLLGNLYRPQARTSPSSASRWTCSAAPSTTWATSPTRTRTRSASGSPRSSSVEPRASTSRTTSCL</sequence>
<dbReference type="PANTHER" id="PTHR46118:SF4">
    <property type="entry name" value="PROTEIN ABHD11"/>
    <property type="match status" value="1"/>
</dbReference>
<evidence type="ECO:0000256" key="1">
    <source>
        <dbReference type="ARBA" id="ARBA00008645"/>
    </source>
</evidence>
<dbReference type="EMBL" id="JADCTT010000003">
    <property type="protein sequence ID" value="KAF9755458.1"/>
    <property type="molecule type" value="Genomic_DNA"/>
</dbReference>
<feature type="compositionally biased region" description="Low complexity" evidence="3">
    <location>
        <begin position="219"/>
        <end position="246"/>
    </location>
</feature>
<dbReference type="PANTHER" id="PTHR46118">
    <property type="entry name" value="PROTEIN ABHD11"/>
    <property type="match status" value="1"/>
</dbReference>
<dbReference type="InterPro" id="IPR029058">
    <property type="entry name" value="AB_hydrolase_fold"/>
</dbReference>
<evidence type="ECO:0000256" key="3">
    <source>
        <dbReference type="SAM" id="MobiDB-lite"/>
    </source>
</evidence>
<gene>
    <name evidence="5" type="ORF">IM811_010899</name>
</gene>
<evidence type="ECO:0000256" key="2">
    <source>
        <dbReference type="ARBA" id="ARBA00022801"/>
    </source>
</evidence>
<feature type="region of interest" description="Disordered" evidence="3">
    <location>
        <begin position="208"/>
        <end position="260"/>
    </location>
</feature>
<dbReference type="Pfam" id="PF00561">
    <property type="entry name" value="Abhydrolase_1"/>
    <property type="match status" value="1"/>
</dbReference>
<feature type="domain" description="AB hydrolase-1" evidence="4">
    <location>
        <begin position="50"/>
        <end position="154"/>
    </location>
</feature>
<accession>A0A8H7NH02</accession>
<feature type="compositionally biased region" description="Polar residues" evidence="3">
    <location>
        <begin position="251"/>
        <end position="260"/>
    </location>
</feature>
<dbReference type="Gene3D" id="3.40.50.1820">
    <property type="entry name" value="alpha/beta hydrolase"/>
    <property type="match status" value="1"/>
</dbReference>
<name>A0A8H7NH02_BIOOC</name>
<dbReference type="GO" id="GO:0005739">
    <property type="term" value="C:mitochondrion"/>
    <property type="evidence" value="ECO:0007669"/>
    <property type="project" value="TreeGrafter"/>
</dbReference>
<keyword evidence="2" id="KW-0378">Hydrolase</keyword>
<dbReference type="SUPFAM" id="SSF53474">
    <property type="entry name" value="alpha/beta-Hydrolases"/>
    <property type="match status" value="1"/>
</dbReference>
<proteinExistence type="inferred from homology"/>